<name>A0ABT2PY09_9MOLU</name>
<sequence>MINKKEIRKKLNERFNPRLASVSDLNEVRGDRFKQHSAYNHENMDLTPQSRSLLPL</sequence>
<dbReference type="EMBL" id="JAOEGN010000010">
    <property type="protein sequence ID" value="MCU0105229.1"/>
    <property type="molecule type" value="Genomic_DNA"/>
</dbReference>
<protein>
    <submittedName>
        <fullName evidence="1">Uncharacterized protein</fullName>
    </submittedName>
</protein>
<organism evidence="1 2">
    <name type="scientific">Paracholeplasma vituli</name>
    <dbReference type="NCBI Taxonomy" id="69473"/>
    <lineage>
        <taxon>Bacteria</taxon>
        <taxon>Bacillati</taxon>
        <taxon>Mycoplasmatota</taxon>
        <taxon>Mollicutes</taxon>
        <taxon>Acholeplasmatales</taxon>
        <taxon>Acholeplasmataceae</taxon>
        <taxon>Paracholeplasma</taxon>
    </lineage>
</organism>
<evidence type="ECO:0000313" key="1">
    <source>
        <dbReference type="EMBL" id="MCU0105229.1"/>
    </source>
</evidence>
<evidence type="ECO:0000313" key="2">
    <source>
        <dbReference type="Proteomes" id="UP001209076"/>
    </source>
</evidence>
<gene>
    <name evidence="1" type="ORF">N7603_06120</name>
</gene>
<accession>A0ABT2PY09</accession>
<dbReference type="RefSeq" id="WP_262096497.1">
    <property type="nucleotide sequence ID" value="NZ_JAOEGN010000010.1"/>
</dbReference>
<keyword evidence="2" id="KW-1185">Reference proteome</keyword>
<comment type="caution">
    <text evidence="1">The sequence shown here is derived from an EMBL/GenBank/DDBJ whole genome shotgun (WGS) entry which is preliminary data.</text>
</comment>
<proteinExistence type="predicted"/>
<dbReference type="Proteomes" id="UP001209076">
    <property type="component" value="Unassembled WGS sequence"/>
</dbReference>
<reference evidence="2" key="1">
    <citation type="submission" date="2023-07" db="EMBL/GenBank/DDBJ databases">
        <title>Novel Mycoplasma species identified in domestic and wild animals.</title>
        <authorList>
            <person name="Volokhov D.V."/>
            <person name="Furtak V.A."/>
            <person name="Zagorodnyaya T.A."/>
        </authorList>
    </citation>
    <scope>NUCLEOTIDE SEQUENCE [LARGE SCALE GENOMIC DNA]</scope>
    <source>
        <strain evidence="2">92-19</strain>
    </source>
</reference>